<keyword evidence="1" id="KW-0732">Signal</keyword>
<dbReference type="RefSeq" id="WP_138658816.1">
    <property type="nucleotide sequence ID" value="NZ_VATY01000003.1"/>
</dbReference>
<dbReference type="Gene3D" id="2.60.40.740">
    <property type="match status" value="25"/>
</dbReference>
<dbReference type="EMBL" id="VATY01000003">
    <property type="protein sequence ID" value="TMM55948.1"/>
    <property type="molecule type" value="Genomic_DNA"/>
</dbReference>
<organism evidence="3 4">
    <name type="scientific">Maribacter algarum</name>
    <name type="common">ex Zhang et al. 2020</name>
    <dbReference type="NCBI Taxonomy" id="2578118"/>
    <lineage>
        <taxon>Bacteria</taxon>
        <taxon>Pseudomonadati</taxon>
        <taxon>Bacteroidota</taxon>
        <taxon>Flavobacteriia</taxon>
        <taxon>Flavobacteriales</taxon>
        <taxon>Flavobacteriaceae</taxon>
        <taxon>Maribacter</taxon>
    </lineage>
</organism>
<dbReference type="Gene3D" id="2.40.10.10">
    <property type="entry name" value="Trypsin-like serine proteases"/>
    <property type="match status" value="2"/>
</dbReference>
<comment type="caution">
    <text evidence="3">The sequence shown here is derived from an EMBL/GenBank/DDBJ whole genome shotgun (WGS) entry which is preliminary data.</text>
</comment>
<protein>
    <submittedName>
        <fullName evidence="3">T9SS type A sorting domain-containing protein</fullName>
    </submittedName>
</protein>
<dbReference type="InterPro" id="IPR000601">
    <property type="entry name" value="PKD_dom"/>
</dbReference>
<dbReference type="NCBIfam" id="TIGR04183">
    <property type="entry name" value="Por_Secre_tail"/>
    <property type="match status" value="1"/>
</dbReference>
<dbReference type="PROSITE" id="PS50093">
    <property type="entry name" value="PKD"/>
    <property type="match status" value="1"/>
</dbReference>
<accession>A0A5S3PN96</accession>
<dbReference type="Pfam" id="PF18962">
    <property type="entry name" value="Por_Secre_tail"/>
    <property type="match status" value="1"/>
</dbReference>
<sequence length="3076" mass="317842">MRRFLHVPFSKILLLLIFLSFSVAGFAQQMDLRGNSEYTEGQCPANDIEILSAMVELGTPCNDCTPGSTITGDLIITVRHGTNSQNRYLAVMGDLTETLPSGASTMSTFAECSGPLATQNSGNNGVQELNYGQVTFMCGSELVLDNILLVWTAAMGECPVTPANNPNGKYCYANPTINITPPLNAMASASCTTGNNVDVDLTVQGGVMPFTYAWSNGATTEDLSNVAPGTYTVVATGADGCTATTSITVGPSLSAFTIQKDVLCFGEATGEIDLTFAGGVSPYTLLWSTTDGSGLIQNNGTQTNLTAGTYTITVTDGRGCEVTENVIISQPSEELTCNVVEDNPASSGNSDGEATVTPSGGTAPYTYLWDNGETTQTATTLNGGVHTVTVTDDNGCETTCEVTIQELDPLECTVALVQDEQCFGDEDGSATANPVGGVAPYTYLWDNGETDQTATSLAQGLHTVTVTDANGATSDCEITIGGPSAALAASTTQVDVLCFGESTGSVDLTVTGGTTAYTYSWSNGATTEDLTDVAAGTYDVTITDANGCETTASATVNEPAAALSGSAVATDVLCFGESTGSVDLTVTGGTTAYSYLWSNGATTEDLTDVAAGTYDVTITDANGCETTASATVSEPTAVLTCSVMLDNGVSVNGASDGSATVTEVGGTSGYTYSWDNGENTQTAIALNAGVHVVTVTDANGCETTCEVTIPQPDELVCSVALVQDEQCFGDADGSATANPVGGVAPYTYLWDNGETDQTATGLAQGLHTVTVTDANGATSDCEVTIGGPSAALAASTTQVDVPCFGESTGSVDLTVTGGTTAYSYLWSNGATTEDLTDVAAGTYDVTITDANGCETTASATVSEPAAVLTCSVMLDNGVSVNGASDGSATVTAVGGTSGYTYSWDNGENTQTAIALNAGVHVVTVTDANGCETTCEVTIPQPDELVCSVALVQDEQCFGDADGSATANPVGGVAPYTYLWDNGETDQTATGLAQGLHTVTVTDANGATSDCEVTIGGPSAALAASTTQVDVPCFGESTGSVDLTVTGGTTAYTYAWSNGATTEDLTDVAAGTYTVLVIDANGCEITNSVTIIEPIAPLSSSSTQVDVLCFGDATGSIDLTVNGGTPDYTFLWSNGATTEDISDLVAGTYDVTITDANGCETTDSVTISEPAIELMCSIALDMGVSVNGASDGAATVTPTGGTSGYIYLWDNNETTQTATALSAGIHTVTVTDANNCETTCEVMVPEPDQLVCNVTLDSNVLCNGDSDGVATVTPMGGVAPYTYLWDNGETTETATSLNAGLHSVTVTDANGAETSCEVTISEPADLTCTIMLDNGVSINGGSDGAATVNPVGGTTAYTYLWDNGETTQQAVALDAGVHMVTVTDANGCETTCEVTVTEPDTLSCSIDLVGDVTCNAGNDGSATANPIGGVAPFMYAWDNGETGMTATTLTAGLHTVMVTDANGAQTTCEITITEPEPPNAGDDNMTRVCDGTQVDLTLLVSEMGGTFTDDGMSGGLSGSSFDTTGLGSGTYDITYSVEGATPNCPVDTATITIIVDTLADAGDDNETTVCDGEMVDLTSLVSVMGGSFSDPGLTGGLSGTDFDTSGLSPGSYDLIYTVGSGNQNCPDDSATITINVDVPNDAGADNSTEVCESTVVDLGALVSEAGGTFSDPGMTGGLNGNDFNTSGLTPGNYDITYTVSSGNTCPDDTATITVKVLEDIITQSCEVLDIDFCNPNEEPYYNLFWFEMPPESRFFSQSGMNSLSFTEFTNGTALIKGSTQVGTCTAEVYIVLKDLKDWAQWSADGGMFKPQGCDPGAVVKENLRYYVIDETQSTITTTGGDCVEEGTFTVSQRPDPNDPNTPNLGVHIGPGGALYDSDTSAEGLAGWGWMGPQGDEQRYRIDFNFHIDCEDGTGCEPQSDLECIINPSVEDVSCFDGNDGSATVSASGGVGPYTYLWDNGETTATATMLAAGSHTVVIFDADGNKTDCSVEIEQPEELACETILVAGVSADGANDGSATVTPDGGTTPYTYLWDNGETVQTAIMLSAGTHSVKVIDTNGCETVCYVDIPEAGQFTCFIKPDSDIGCFGEATGSATVEVIGGMSPYTFLWDNGETSQMATMLPAGMRTVTVSDANGRESTCTILVDVPDELTCMATVFSNVSSNGGDDGSATVTPNGGTAPFTYLWDNGETTAMAVALDAGLHTVTVTDSNGCETSCEVTLMEPDSISCEALKISDTLCHDSEDGSAQVMVNGGMPPYSYSWDNGEDTQTAIMLSAGLHTVMVTDNDGVETSCEVLIEAPSQIMPTASLVSGVTISGGKDGSASVDAAGGTPPYTYLWDNGEMTETAVMLTAGLHTVKVTDANGCEAMAEVRIASPDALICSVMLESDVICNGESNGSATVMPTGGVMPYSYLWDNGETVETAIELNAGMHTVTVTDANGAQTSCEIEIEEPMESISATATQLSAVSAVGEEDGVATVSADGGTPPYTYLWDNGETTQMASMLSAGMHTVTVTDANGCEAEASVTITEPNAFTCEITLVNHVSCNGGTDGSATATPTGGVAPYTYFWFNFETGQTATALSARDTHWVIITDATGREAYCEITIEEPPVLMAEATHDSAVSAVGEEDGVATVSVDGGTSPYTYLWDNGETTQTATMLSAGMHTVTVTDANGCEVEASVTIREALFSCEITLVNHVSCNGGTDGSATATAIGGVAPYTYFWFNSETGQTATALSARDTHWVIITDATGREAYCEITIEEPSQLTCEITDMVDSDEGEDNGEATVLADGGIAPYTYLWNDVSGQTTATATDLSPGTYEVIVTDANGCETQCEVTIAEIPDATPTGCETAFARYEVDNTCFIDDGFNRWGWTNFFDSEGTYTMDLYAGAGQCDLSKGEKTGEVTVEYNNGSVSVSVDILSGFIMQETQLYVGADKYPTKGNGMPTVAPGQYPQNSGSLNNVTTYEFDDVDVSGINGGVYVIVHANTCKSGNTTKKITQTVVTPYPMTFKDKLSLSIDIPYSADLKIEMFDVNGRCVMTKESMNVKEGTNDVELNVSSIAPDMYFLVINTGREKIVKKVMSIK</sequence>
<evidence type="ECO:0000256" key="1">
    <source>
        <dbReference type="ARBA" id="ARBA00022729"/>
    </source>
</evidence>
<evidence type="ECO:0000313" key="3">
    <source>
        <dbReference type="EMBL" id="TMM55948.1"/>
    </source>
</evidence>
<proteinExistence type="predicted"/>
<gene>
    <name evidence="3" type="ORF">FEE95_14990</name>
</gene>
<dbReference type="InterPro" id="IPR043504">
    <property type="entry name" value="Peptidase_S1_PA_chymotrypsin"/>
</dbReference>
<feature type="domain" description="PKD" evidence="2">
    <location>
        <begin position="281"/>
        <end position="315"/>
    </location>
</feature>
<dbReference type="Pfam" id="PF13573">
    <property type="entry name" value="SprB"/>
    <property type="match status" value="29"/>
</dbReference>
<evidence type="ECO:0000259" key="2">
    <source>
        <dbReference type="PROSITE" id="PS50093"/>
    </source>
</evidence>
<dbReference type="Proteomes" id="UP000310314">
    <property type="component" value="Unassembled WGS sequence"/>
</dbReference>
<reference evidence="3 4" key="1">
    <citation type="submission" date="2019-05" db="EMBL/GenBank/DDBJ databases">
        <authorList>
            <person name="Zhang J.-Y."/>
            <person name="Feg X."/>
            <person name="Du Z.-J."/>
        </authorList>
    </citation>
    <scope>NUCLEOTIDE SEQUENCE [LARGE SCALE GENOMIC DNA]</scope>
    <source>
        <strain evidence="3 4">RZ26</strain>
    </source>
</reference>
<dbReference type="InterPro" id="IPR026444">
    <property type="entry name" value="Secre_tail"/>
</dbReference>
<evidence type="ECO:0000313" key="4">
    <source>
        <dbReference type="Proteomes" id="UP000310314"/>
    </source>
</evidence>
<dbReference type="OrthoDB" id="607469at2"/>
<keyword evidence="4" id="KW-1185">Reference proteome</keyword>
<dbReference type="InterPro" id="IPR025667">
    <property type="entry name" value="SprB_repeat"/>
</dbReference>
<name>A0A5S3PN96_9FLAO</name>